<organism evidence="2">
    <name type="scientific">Knufia peltigerae</name>
    <dbReference type="NCBI Taxonomy" id="1002370"/>
    <lineage>
        <taxon>Eukaryota</taxon>
        <taxon>Fungi</taxon>
        <taxon>Dikarya</taxon>
        <taxon>Ascomycota</taxon>
        <taxon>Pezizomycotina</taxon>
        <taxon>Eurotiomycetes</taxon>
        <taxon>Chaetothyriomycetidae</taxon>
        <taxon>Chaetothyriales</taxon>
        <taxon>Trichomeriaceae</taxon>
        <taxon>Knufia</taxon>
    </lineage>
</organism>
<accession>A0AA39CRZ2</accession>
<sequence length="128" mass="14217">MPRGPDRPSWKIAMSPFINTAWPRFFIGALPIAVFAILLSSSMDASPNGWLMQATLLLVPFSTLVFLGLGWQRLRKAHAEYPILKSELHRMLTALIGNVKLAALWFGLTFVGMLALTLAWVALYRSCG</sequence>
<evidence type="ECO:0000256" key="1">
    <source>
        <dbReference type="SAM" id="Phobius"/>
    </source>
</evidence>
<reference evidence="2" key="1">
    <citation type="submission" date="2022-10" db="EMBL/GenBank/DDBJ databases">
        <title>Culturing micro-colonial fungi from biological soil crusts in the Mojave desert and describing Neophaeococcomyces mojavensis, and introducing the new genera and species Taxawa tesnikishii.</title>
        <authorList>
            <person name="Kurbessoian T."/>
            <person name="Stajich J.E."/>
        </authorList>
    </citation>
    <scope>NUCLEOTIDE SEQUENCE</scope>
    <source>
        <strain evidence="2">TK_35</strain>
    </source>
</reference>
<keyword evidence="1" id="KW-0812">Transmembrane</keyword>
<dbReference type="AlphaFoldDB" id="A0AA39CRZ2"/>
<keyword evidence="1" id="KW-1133">Transmembrane helix</keyword>
<name>A0AA39CRZ2_9EURO</name>
<comment type="caution">
    <text evidence="2">The sequence shown here is derived from an EMBL/GenBank/DDBJ whole genome shotgun (WGS) entry which is preliminary data.</text>
</comment>
<feature type="transmembrane region" description="Helical" evidence="1">
    <location>
        <begin position="21"/>
        <end position="39"/>
    </location>
</feature>
<feature type="transmembrane region" description="Helical" evidence="1">
    <location>
        <begin position="51"/>
        <end position="71"/>
    </location>
</feature>
<dbReference type="EMBL" id="JAPDRN010000104">
    <property type="protein sequence ID" value="KAJ9622944.1"/>
    <property type="molecule type" value="Genomic_DNA"/>
</dbReference>
<evidence type="ECO:0000313" key="2">
    <source>
        <dbReference type="EMBL" id="KAJ9622944.1"/>
    </source>
</evidence>
<protein>
    <submittedName>
        <fullName evidence="2">Uncharacterized protein</fullName>
    </submittedName>
</protein>
<keyword evidence="1" id="KW-0472">Membrane</keyword>
<proteinExistence type="predicted"/>
<feature type="transmembrane region" description="Helical" evidence="1">
    <location>
        <begin position="92"/>
        <end position="123"/>
    </location>
</feature>
<gene>
    <name evidence="2" type="ORF">H2204_011424</name>
</gene>